<evidence type="ECO:0000313" key="2">
    <source>
        <dbReference type="EMBL" id="SUN76643.1"/>
    </source>
</evidence>
<dbReference type="STRING" id="1123307.GCA_000380065_00423"/>
<dbReference type="InterPro" id="IPR003029">
    <property type="entry name" value="S1_domain"/>
</dbReference>
<evidence type="ECO:0000259" key="1">
    <source>
        <dbReference type="PROSITE" id="PS50126"/>
    </source>
</evidence>
<dbReference type="Gene3D" id="2.40.50.140">
    <property type="entry name" value="Nucleic acid-binding proteins"/>
    <property type="match status" value="1"/>
</dbReference>
<dbReference type="InterPro" id="IPR012340">
    <property type="entry name" value="NA-bd_OB-fold"/>
</dbReference>
<dbReference type="GO" id="GO:0003735">
    <property type="term" value="F:structural constituent of ribosome"/>
    <property type="evidence" value="ECO:0007669"/>
    <property type="project" value="TreeGrafter"/>
</dbReference>
<feature type="domain" description="S1 motif" evidence="1">
    <location>
        <begin position="4"/>
        <end position="73"/>
    </location>
</feature>
<dbReference type="AlphaFoldDB" id="A0A380KXG4"/>
<proteinExistence type="predicted"/>
<dbReference type="PANTHER" id="PTHR10724:SF10">
    <property type="entry name" value="S1 RNA-BINDING DOMAIN-CONTAINING PROTEIN 1"/>
    <property type="match status" value="1"/>
</dbReference>
<dbReference type="SMART" id="SM00316">
    <property type="entry name" value="S1"/>
    <property type="match status" value="1"/>
</dbReference>
<dbReference type="GO" id="GO:0003729">
    <property type="term" value="F:mRNA binding"/>
    <property type="evidence" value="ECO:0007669"/>
    <property type="project" value="TreeGrafter"/>
</dbReference>
<evidence type="ECO:0000313" key="3">
    <source>
        <dbReference type="Proteomes" id="UP000254634"/>
    </source>
</evidence>
<dbReference type="PANTHER" id="PTHR10724">
    <property type="entry name" value="30S RIBOSOMAL PROTEIN S1"/>
    <property type="match status" value="1"/>
</dbReference>
<sequence length="119" mass="13769">MKIGDKVKGKVTGIRSYGAFVELSNKEIGLIHISEVRAGFVENIHDFLEVGQEIFVQIVDIDQYTGKVSLSLRALEEDKQSVMRHHRFSNDRYQIGFEPFRRNMKTWIKESLNDLGIKK</sequence>
<protein>
    <submittedName>
        <fullName evidence="2">S1 RNA binding domain-containing protein</fullName>
    </submittedName>
</protein>
<reference evidence="2" key="1">
    <citation type="submission" date="2018-06" db="EMBL/GenBank/DDBJ databases">
        <authorList>
            <consortium name="Pathogen Informatics"/>
            <person name="Doyle S."/>
        </authorList>
    </citation>
    <scope>NUCLEOTIDE SEQUENCE [LARGE SCALE GENOMIC DNA]</scope>
    <source>
        <strain evidence="2">NCTC13765</strain>
    </source>
</reference>
<name>A0A380KXG4_9STRE</name>
<dbReference type="Proteomes" id="UP000254634">
    <property type="component" value="Unassembled WGS sequence"/>
</dbReference>
<keyword evidence="3" id="KW-1185">Reference proteome</keyword>
<dbReference type="RefSeq" id="WP_018371109.1">
    <property type="nucleotide sequence ID" value="NZ_UHFR01000005.1"/>
</dbReference>
<dbReference type="Pfam" id="PF00575">
    <property type="entry name" value="S1"/>
    <property type="match status" value="1"/>
</dbReference>
<dbReference type="SUPFAM" id="SSF50249">
    <property type="entry name" value="Nucleic acid-binding proteins"/>
    <property type="match status" value="1"/>
</dbReference>
<dbReference type="GO" id="GO:0006412">
    <property type="term" value="P:translation"/>
    <property type="evidence" value="ECO:0007669"/>
    <property type="project" value="TreeGrafter"/>
</dbReference>
<dbReference type="OrthoDB" id="9810507at2"/>
<dbReference type="EMBL" id="UHFR01000005">
    <property type="protein sequence ID" value="SUN76643.1"/>
    <property type="molecule type" value="Genomic_DNA"/>
</dbReference>
<organism evidence="2 3">
    <name type="scientific">Streptococcus massiliensis</name>
    <dbReference type="NCBI Taxonomy" id="313439"/>
    <lineage>
        <taxon>Bacteria</taxon>
        <taxon>Bacillati</taxon>
        <taxon>Bacillota</taxon>
        <taxon>Bacilli</taxon>
        <taxon>Lactobacillales</taxon>
        <taxon>Streptococcaceae</taxon>
        <taxon>Streptococcus</taxon>
    </lineage>
</organism>
<dbReference type="InterPro" id="IPR050437">
    <property type="entry name" value="Ribos_protein_bS1-like"/>
</dbReference>
<dbReference type="NCBIfam" id="NF040579">
    <property type="entry name" value="S1_dom_CvfD"/>
    <property type="match status" value="1"/>
</dbReference>
<dbReference type="PROSITE" id="PS50126">
    <property type="entry name" value="S1"/>
    <property type="match status" value="1"/>
</dbReference>
<gene>
    <name evidence="2" type="primary">yugI</name>
    <name evidence="2" type="ORF">NCTC13765_01140</name>
</gene>
<accession>A0A380KXG4</accession>